<dbReference type="EMBL" id="BARS01017156">
    <property type="protein sequence ID" value="GAF94840.1"/>
    <property type="molecule type" value="Genomic_DNA"/>
</dbReference>
<sequence>MKKRIHEFRSPILAVTNSVECNSQEMLKQMRGFDFGLGIAVFKYYGTSDAQWIALKKYAEDEIGLENLT</sequence>
<proteinExistence type="predicted"/>
<comment type="caution">
    <text evidence="1">The sequence shown here is derived from an EMBL/GenBank/DDBJ whole genome shotgun (WGS) entry which is preliminary data.</text>
</comment>
<protein>
    <submittedName>
        <fullName evidence="1">Uncharacterized protein</fullName>
    </submittedName>
</protein>
<organism evidence="1">
    <name type="scientific">marine sediment metagenome</name>
    <dbReference type="NCBI Taxonomy" id="412755"/>
    <lineage>
        <taxon>unclassified sequences</taxon>
        <taxon>metagenomes</taxon>
        <taxon>ecological metagenomes</taxon>
    </lineage>
</organism>
<accession>X0V2H7</accession>
<gene>
    <name evidence="1" type="ORF">S01H1_28103</name>
</gene>
<dbReference type="AlphaFoldDB" id="X0V2H7"/>
<name>X0V2H7_9ZZZZ</name>
<reference evidence="1" key="1">
    <citation type="journal article" date="2014" name="Front. Microbiol.">
        <title>High frequency of phylogenetically diverse reductive dehalogenase-homologous genes in deep subseafloor sedimentary metagenomes.</title>
        <authorList>
            <person name="Kawai M."/>
            <person name="Futagami T."/>
            <person name="Toyoda A."/>
            <person name="Takaki Y."/>
            <person name="Nishi S."/>
            <person name="Hori S."/>
            <person name="Arai W."/>
            <person name="Tsubouchi T."/>
            <person name="Morono Y."/>
            <person name="Uchiyama I."/>
            <person name="Ito T."/>
            <person name="Fujiyama A."/>
            <person name="Inagaki F."/>
            <person name="Takami H."/>
        </authorList>
    </citation>
    <scope>NUCLEOTIDE SEQUENCE</scope>
    <source>
        <strain evidence="1">Expedition CK06-06</strain>
    </source>
</reference>
<evidence type="ECO:0000313" key="1">
    <source>
        <dbReference type="EMBL" id="GAF94840.1"/>
    </source>
</evidence>